<evidence type="ECO:0000313" key="1">
    <source>
        <dbReference type="EMBL" id="MBN9673924.1"/>
    </source>
</evidence>
<dbReference type="SUPFAM" id="SSF54909">
    <property type="entry name" value="Dimeric alpha+beta barrel"/>
    <property type="match status" value="1"/>
</dbReference>
<dbReference type="InterPro" id="IPR011008">
    <property type="entry name" value="Dimeric_a/b-barrel"/>
</dbReference>
<organism evidence="1 2">
    <name type="scientific">Roseibium aggregatum</name>
    <dbReference type="NCBI Taxonomy" id="187304"/>
    <lineage>
        <taxon>Bacteria</taxon>
        <taxon>Pseudomonadati</taxon>
        <taxon>Pseudomonadota</taxon>
        <taxon>Alphaproteobacteria</taxon>
        <taxon>Hyphomicrobiales</taxon>
        <taxon>Stappiaceae</taxon>
        <taxon>Roseibium</taxon>
    </lineage>
</organism>
<proteinExistence type="predicted"/>
<dbReference type="RefSeq" id="WP_207144223.1">
    <property type="nucleotide sequence ID" value="NZ_JAEKJZ010000008.1"/>
</dbReference>
<name>A0A939EJ23_9HYPH</name>
<reference evidence="1" key="1">
    <citation type="submission" date="2020-12" db="EMBL/GenBank/DDBJ databases">
        <title>Oil enriched cultivation method for isolating marine PHA-producing bacteria.</title>
        <authorList>
            <person name="Zheng W."/>
            <person name="Yu S."/>
            <person name="Huang Y."/>
        </authorList>
    </citation>
    <scope>NUCLEOTIDE SEQUENCE</scope>
    <source>
        <strain evidence="1">SY-2-12</strain>
    </source>
</reference>
<evidence type="ECO:0008006" key="3">
    <source>
        <dbReference type="Google" id="ProtNLM"/>
    </source>
</evidence>
<sequence>MSETQTHIVFVDIDPEHEAAFDEWYETRHIPDILACPGWLDARREKCIEGGPRHVAIYTITGPEAYETPEFNAIKGFGPFSDKIRNFRRIRLTQSEAASL</sequence>
<gene>
    <name evidence="1" type="ORF">JF539_26440</name>
</gene>
<evidence type="ECO:0000313" key="2">
    <source>
        <dbReference type="Proteomes" id="UP000664096"/>
    </source>
</evidence>
<dbReference type="AlphaFoldDB" id="A0A939EJ23"/>
<dbReference type="Proteomes" id="UP000664096">
    <property type="component" value="Unassembled WGS sequence"/>
</dbReference>
<accession>A0A939EJ23</accession>
<comment type="caution">
    <text evidence="1">The sequence shown here is derived from an EMBL/GenBank/DDBJ whole genome shotgun (WGS) entry which is preliminary data.</text>
</comment>
<protein>
    <recommendedName>
        <fullName evidence="3">DUF4286 family protein</fullName>
    </recommendedName>
</protein>
<dbReference type="EMBL" id="JAEKJZ010000008">
    <property type="protein sequence ID" value="MBN9673924.1"/>
    <property type="molecule type" value="Genomic_DNA"/>
</dbReference>